<feature type="transmembrane region" description="Helical" evidence="12">
    <location>
        <begin position="407"/>
        <end position="424"/>
    </location>
</feature>
<evidence type="ECO:0000256" key="3">
    <source>
        <dbReference type="ARBA" id="ARBA00010323"/>
    </source>
</evidence>
<evidence type="ECO:0000256" key="2">
    <source>
        <dbReference type="ARBA" id="ARBA00005182"/>
    </source>
</evidence>
<dbReference type="RefSeq" id="WP_285367722.1">
    <property type="nucleotide sequence ID" value="NZ_JASSQD010000001.1"/>
</dbReference>
<keyword evidence="11" id="KW-0997">Cell inner membrane</keyword>
<sequence>MVFSSNIFLFLFLPAFLGLYYLTPFRYRSLVILIGSYAFYAWWRVDFLLLFVGVTLWNYVIGNQIYRSGLGTKAAKRWVALGITGDLATLGYFKYANFGVDSLNQLLVGLGSQPLELANIILPIGISFYIFQAISYVIDVYRGDTEPTRRFIDFAAFIALFPQLIAGPVLRYKDLAGQFAHRTHTLDKFAEGASRFMLGFVKKVFIADSIAPLADNAFALENPTTADAWLGALAYTAQLYFDFSGYSDMAIGLGLMMGFRFTENFNQPYVSQSITEFWRRWHISLSSWLRDYLYIPLGGNRHGTLMNYRNLLLTMLLGGLWHGANWTFLLWGAWHGGLLAIERMLGVSSAPTGFRISRWAMTFLFVILGWVTFRATTVSDAFAFYGAMFAFDGVGFSYDYLQGISRLNLAILVLAFAIVAIMGVRDRRQVGAPRARPIQWQGVSMLLLLPIFSLAVLKLSAGSFSPFLYFQF</sequence>
<dbReference type="Pfam" id="PF03062">
    <property type="entry name" value="MBOAT"/>
    <property type="match status" value="1"/>
</dbReference>
<comment type="similarity">
    <text evidence="3 11">Belongs to the membrane-bound acyltransferase family.</text>
</comment>
<reference evidence="13 14" key="1">
    <citation type="submission" date="2023-05" db="EMBL/GenBank/DDBJ databases">
        <title>Marinobacter albus sp. nov., a marine bacterium isolated from sand in a coastal intertidal zone of huludao.</title>
        <authorList>
            <person name="Deng T."/>
        </authorList>
    </citation>
    <scope>NUCLEOTIDE SEQUENCE [LARGE SCALE GENOMIC DNA]</scope>
    <source>
        <strain evidence="13 14">M216</strain>
    </source>
</reference>
<keyword evidence="9 11" id="KW-0472">Membrane</keyword>
<evidence type="ECO:0000256" key="6">
    <source>
        <dbReference type="ARBA" id="ARBA00022692"/>
    </source>
</evidence>
<evidence type="ECO:0000313" key="14">
    <source>
        <dbReference type="Proteomes" id="UP001223547"/>
    </source>
</evidence>
<gene>
    <name evidence="13" type="ORF">QQF73_06850</name>
</gene>
<evidence type="ECO:0000313" key="13">
    <source>
        <dbReference type="EMBL" id="MDK9557339.1"/>
    </source>
</evidence>
<keyword evidence="6 11" id="KW-0812">Transmembrane</keyword>
<evidence type="ECO:0000256" key="1">
    <source>
        <dbReference type="ARBA" id="ARBA00004651"/>
    </source>
</evidence>
<dbReference type="PANTHER" id="PTHR13285">
    <property type="entry name" value="ACYLTRANSFERASE"/>
    <property type="match status" value="1"/>
</dbReference>
<keyword evidence="14" id="KW-1185">Reference proteome</keyword>
<keyword evidence="7 11" id="KW-0016">Alginate biosynthesis</keyword>
<evidence type="ECO:0000256" key="8">
    <source>
        <dbReference type="ARBA" id="ARBA00022989"/>
    </source>
</evidence>
<feature type="transmembrane region" description="Helical" evidence="12">
    <location>
        <begin position="311"/>
        <end position="334"/>
    </location>
</feature>
<proteinExistence type="inferred from homology"/>
<keyword evidence="4 11" id="KW-1003">Cell membrane</keyword>
<dbReference type="PIRSF" id="PIRSF016636">
    <property type="entry name" value="AlgI_DltB"/>
    <property type="match status" value="1"/>
</dbReference>
<feature type="transmembrane region" description="Helical" evidence="12">
    <location>
        <begin position="117"/>
        <end position="139"/>
    </location>
</feature>
<comment type="pathway">
    <text evidence="2 11">Glycan biosynthesis; alginate biosynthesis.</text>
</comment>
<evidence type="ECO:0000256" key="12">
    <source>
        <dbReference type="SAM" id="Phobius"/>
    </source>
</evidence>
<dbReference type="PANTHER" id="PTHR13285:SF23">
    <property type="entry name" value="TEICHOIC ACID D-ALANYLTRANSFERASE"/>
    <property type="match status" value="1"/>
</dbReference>
<feature type="transmembrane region" description="Helical" evidence="12">
    <location>
        <begin position="47"/>
        <end position="66"/>
    </location>
</feature>
<protein>
    <recommendedName>
        <fullName evidence="11">Probable alginate O-acetylase</fullName>
        <ecNumber evidence="11">2.3.1.-</ecNumber>
    </recommendedName>
</protein>
<dbReference type="InterPro" id="IPR024194">
    <property type="entry name" value="Ac/AlaTfrase_AlgI/DltB"/>
</dbReference>
<dbReference type="Proteomes" id="UP001223547">
    <property type="component" value="Unassembled WGS sequence"/>
</dbReference>
<accession>A0ABT7HAF1</accession>
<feature type="transmembrane region" description="Helical" evidence="12">
    <location>
        <begin position="445"/>
        <end position="469"/>
    </location>
</feature>
<dbReference type="InterPro" id="IPR051085">
    <property type="entry name" value="MB_O-acyltransferase"/>
</dbReference>
<evidence type="ECO:0000256" key="5">
    <source>
        <dbReference type="ARBA" id="ARBA00022679"/>
    </source>
</evidence>
<comment type="subcellular location">
    <subcellularLocation>
        <location evidence="11">Cell inner membrane</location>
    </subcellularLocation>
    <subcellularLocation>
        <location evidence="1">Cell membrane</location>
        <topology evidence="1">Multi-pass membrane protein</topology>
    </subcellularLocation>
</comment>
<keyword evidence="5 11" id="KW-0808">Transferase</keyword>
<dbReference type="InterPro" id="IPR028362">
    <property type="entry name" value="AlgI"/>
</dbReference>
<evidence type="ECO:0000256" key="7">
    <source>
        <dbReference type="ARBA" id="ARBA00022841"/>
    </source>
</evidence>
<comment type="caution">
    <text evidence="13">The sequence shown here is derived from an EMBL/GenBank/DDBJ whole genome shotgun (WGS) entry which is preliminary data.</text>
</comment>
<evidence type="ECO:0000256" key="10">
    <source>
        <dbReference type="ARBA" id="ARBA00023315"/>
    </source>
</evidence>
<dbReference type="EMBL" id="JASSQD010000001">
    <property type="protein sequence ID" value="MDK9557339.1"/>
    <property type="molecule type" value="Genomic_DNA"/>
</dbReference>
<name>A0ABT7HAF1_9GAMM</name>
<keyword evidence="8 12" id="KW-1133">Transmembrane helix</keyword>
<evidence type="ECO:0000256" key="11">
    <source>
        <dbReference type="PIRNR" id="PIRNR016636"/>
    </source>
</evidence>
<evidence type="ECO:0000256" key="9">
    <source>
        <dbReference type="ARBA" id="ARBA00023136"/>
    </source>
</evidence>
<feature type="transmembrane region" description="Helical" evidence="12">
    <location>
        <begin position="78"/>
        <end position="97"/>
    </location>
</feature>
<dbReference type="PIRSF" id="PIRSF500217">
    <property type="entry name" value="AlgI"/>
    <property type="match status" value="1"/>
</dbReference>
<keyword evidence="10 11" id="KW-0012">Acyltransferase</keyword>
<dbReference type="EC" id="2.3.1.-" evidence="11"/>
<feature type="transmembrane region" description="Helical" evidence="12">
    <location>
        <begin position="151"/>
        <end position="170"/>
    </location>
</feature>
<evidence type="ECO:0000256" key="4">
    <source>
        <dbReference type="ARBA" id="ARBA00022475"/>
    </source>
</evidence>
<organism evidence="13 14">
    <name type="scientific">Marinobacter albus</name>
    <dbReference type="NCBI Taxonomy" id="3030833"/>
    <lineage>
        <taxon>Bacteria</taxon>
        <taxon>Pseudomonadati</taxon>
        <taxon>Pseudomonadota</taxon>
        <taxon>Gammaproteobacteria</taxon>
        <taxon>Pseudomonadales</taxon>
        <taxon>Marinobacteraceae</taxon>
        <taxon>Marinobacter</taxon>
    </lineage>
</organism>
<dbReference type="InterPro" id="IPR004299">
    <property type="entry name" value="MBOAT_fam"/>
</dbReference>
<feature type="transmembrane region" description="Helical" evidence="12">
    <location>
        <begin position="7"/>
        <end position="27"/>
    </location>
</feature>